<feature type="compositionally biased region" description="Low complexity" evidence="11">
    <location>
        <begin position="843"/>
        <end position="856"/>
    </location>
</feature>
<dbReference type="InterPro" id="IPR019821">
    <property type="entry name" value="Kinesin_motor_CS"/>
</dbReference>
<evidence type="ECO:0000256" key="1">
    <source>
        <dbReference type="ARBA" id="ARBA00004245"/>
    </source>
</evidence>
<keyword evidence="8" id="KW-0206">Cytoskeleton</keyword>
<dbReference type="PANTHER" id="PTHR47968">
    <property type="entry name" value="CENTROMERE PROTEIN E"/>
    <property type="match status" value="1"/>
</dbReference>
<evidence type="ECO:0000259" key="12">
    <source>
        <dbReference type="PROSITE" id="PS50067"/>
    </source>
</evidence>
<evidence type="ECO:0000256" key="11">
    <source>
        <dbReference type="SAM" id="MobiDB-lite"/>
    </source>
</evidence>
<keyword evidence="5 9" id="KW-0067">ATP-binding</keyword>
<feature type="compositionally biased region" description="Low complexity" evidence="11">
    <location>
        <begin position="1087"/>
        <end position="1105"/>
    </location>
</feature>
<dbReference type="FunFam" id="3.40.850.10:FF:000090">
    <property type="entry name" value="Kinesin-like protein"/>
    <property type="match status" value="1"/>
</dbReference>
<accession>A0A316Z1Y0</accession>
<dbReference type="SUPFAM" id="SSF52540">
    <property type="entry name" value="P-loop containing nucleoside triphosphate hydrolases"/>
    <property type="match status" value="1"/>
</dbReference>
<sequence length="1113" mass="115769">MSDSSISVAVRIRPFSAKEAALLAPTDIPAPFLGDGSLSASPAKPALGPRSKFLRPIITPVDDKVLIFDPPDGNPISRLYSTGFGIGQKKAKDVRYAFDRVLDDSMGQEAVFDATTRPLLDGILNGYNATVFAYGATGCGKTHTISGSESDPGVIYLTMRELYSRINDARDESEVAIRLSYLEIYNETIRDLLSAEPTPAAGGGLMLREDSSNKISVVGITEYVPSSPEAVLEAITEGNKRRTMSPTEANAVSSRSHAVLQINVTQRPRASGTSAETTSASLSIIDLAGSERASATANSGARMKEGANINKSLLALGNCINALCSTAGSRRAHVPYRNSKLTRLLKFSLGGNCKTVMIVCVSPSSAHYDETHNTLKYANQAKNIRTKVSRNMLNVDRHVAQYVQAIHELKEEVQELKTKLAERGAIESAGEKRKREEIGREVVEAKRRMLESTENVKRLVAERAASAVQLEAAAVRLEPLRAAAAALDDEIAKAGPDEAADAVAERQLIAALIARSEARAQEEAAVAQARSLANSLQMQSALVLAASNNHRFDAEASARVRESGDALLREVEAARATKMYEALKADLVASASDVVLATGAAARATAALKEAAGELEFRATTGSTDADESTPEALGRLAKLLRSAGASNDAIIQRLTGIVTPDVPAPRSAAAPRRGTAVLRRSARQSVHSMPPLASSSAAASPPRAMLRANRRISHAPRAVAPPSPSKVRPGAVSSAAAPTAASLARSHLVASPRKARARTSLSGRRMSTLATMRPPPRASIAPAAVDKGKKAFRWADEAGEGCIDDAHATGAGDTGAEADVESEASPDEAGRARKAAVDARMASSSDGADEGASSGTEWEDERSAAKRQATTARPAPKPRSVSAGSGSGGGGLFDRNFLAKRAAANSALGALSEAQDDFDLKLVAAVAPRARTLSTTTAAPPVRVPAARAPFTELAQTSESGPLAASSSASTRSSPYKRRDSRETAGGPVRRQRRSSLPRLADSGKPPSPSLASHAQFASGPPGHTAARLATGQQAALRSSTSSAANTSRDALDGSSSASAGVPARVRGGSGMGSSSSKGLFGNSLRSASGSAAPGASRAHAAPPIAWKAGGR</sequence>
<feature type="region of interest" description="Disordered" evidence="11">
    <location>
        <begin position="804"/>
        <end position="891"/>
    </location>
</feature>
<dbReference type="GO" id="GO:0008017">
    <property type="term" value="F:microtubule binding"/>
    <property type="evidence" value="ECO:0007669"/>
    <property type="project" value="InterPro"/>
</dbReference>
<feature type="coiled-coil region" evidence="10">
    <location>
        <begin position="399"/>
        <end position="462"/>
    </location>
</feature>
<keyword evidence="4 9" id="KW-0547">Nucleotide-binding</keyword>
<dbReference type="PANTHER" id="PTHR47968:SF13">
    <property type="entry name" value="KINESIN-LIKE PROTEIN KIF19 ISOFORM X1"/>
    <property type="match status" value="1"/>
</dbReference>
<keyword evidence="7 9" id="KW-0505">Motor protein</keyword>
<proteinExistence type="inferred from homology"/>
<dbReference type="GO" id="GO:0005524">
    <property type="term" value="F:ATP binding"/>
    <property type="evidence" value="ECO:0007669"/>
    <property type="project" value="UniProtKB-UniRule"/>
</dbReference>
<evidence type="ECO:0000256" key="6">
    <source>
        <dbReference type="ARBA" id="ARBA00023054"/>
    </source>
</evidence>
<dbReference type="Gene3D" id="3.40.850.10">
    <property type="entry name" value="Kinesin motor domain"/>
    <property type="match status" value="1"/>
</dbReference>
<dbReference type="GO" id="GO:0090307">
    <property type="term" value="P:mitotic spindle assembly"/>
    <property type="evidence" value="ECO:0007669"/>
    <property type="project" value="UniProtKB-ARBA"/>
</dbReference>
<dbReference type="GO" id="GO:0061673">
    <property type="term" value="C:mitotic spindle astral microtubule"/>
    <property type="evidence" value="ECO:0007669"/>
    <property type="project" value="UniProtKB-ARBA"/>
</dbReference>
<dbReference type="AlphaFoldDB" id="A0A316Z1Y0"/>
<evidence type="ECO:0000256" key="5">
    <source>
        <dbReference type="ARBA" id="ARBA00022840"/>
    </source>
</evidence>
<feature type="compositionally biased region" description="Low complexity" evidence="11">
    <location>
        <begin position="1036"/>
        <end position="1062"/>
    </location>
</feature>
<dbReference type="InterPro" id="IPR027417">
    <property type="entry name" value="P-loop_NTPase"/>
</dbReference>
<dbReference type="InterPro" id="IPR027640">
    <property type="entry name" value="Kinesin-like_fam"/>
</dbReference>
<dbReference type="GO" id="GO:0010970">
    <property type="term" value="P:transport along microtubule"/>
    <property type="evidence" value="ECO:0007669"/>
    <property type="project" value="UniProtKB-ARBA"/>
</dbReference>
<dbReference type="RefSeq" id="XP_025595645.1">
    <property type="nucleotide sequence ID" value="XM_025745541.1"/>
</dbReference>
<keyword evidence="6 10" id="KW-0175">Coiled coil</keyword>
<dbReference type="GO" id="GO:0005634">
    <property type="term" value="C:nucleus"/>
    <property type="evidence" value="ECO:0007669"/>
    <property type="project" value="UniProtKB-ARBA"/>
</dbReference>
<dbReference type="Pfam" id="PF00225">
    <property type="entry name" value="Kinesin"/>
    <property type="match status" value="1"/>
</dbReference>
<dbReference type="STRING" id="58919.A0A316Z1Y0"/>
<protein>
    <submittedName>
        <fullName evidence="13">Kinesin-domain-containing protein</fullName>
    </submittedName>
</protein>
<dbReference type="InterPro" id="IPR036961">
    <property type="entry name" value="Kinesin_motor_dom_sf"/>
</dbReference>
<dbReference type="GO" id="GO:0008574">
    <property type="term" value="F:plus-end-directed microtubule motor activity"/>
    <property type="evidence" value="ECO:0007669"/>
    <property type="project" value="UniProtKB-ARBA"/>
</dbReference>
<evidence type="ECO:0000256" key="3">
    <source>
        <dbReference type="ARBA" id="ARBA00022701"/>
    </source>
</evidence>
<evidence type="ECO:0000256" key="2">
    <source>
        <dbReference type="ARBA" id="ARBA00022490"/>
    </source>
</evidence>
<feature type="compositionally biased region" description="Low complexity" evidence="11">
    <location>
        <begin position="665"/>
        <end position="674"/>
    </location>
</feature>
<dbReference type="PRINTS" id="PR00380">
    <property type="entry name" value="KINESINHEAVY"/>
</dbReference>
<dbReference type="CDD" id="cd01370">
    <property type="entry name" value="KISc_KIP3_like"/>
    <property type="match status" value="1"/>
</dbReference>
<name>A0A316Z1Y0_9BASI</name>
<dbReference type="GO" id="GO:0033047">
    <property type="term" value="P:regulation of mitotic sister chromatid segregation"/>
    <property type="evidence" value="ECO:0007669"/>
    <property type="project" value="UniProtKB-ARBA"/>
</dbReference>
<organism evidence="13 14">
    <name type="scientific">Tilletiopsis washingtonensis</name>
    <dbReference type="NCBI Taxonomy" id="58919"/>
    <lineage>
        <taxon>Eukaryota</taxon>
        <taxon>Fungi</taxon>
        <taxon>Dikarya</taxon>
        <taxon>Basidiomycota</taxon>
        <taxon>Ustilaginomycotina</taxon>
        <taxon>Exobasidiomycetes</taxon>
        <taxon>Entylomatales</taxon>
        <taxon>Entylomatales incertae sedis</taxon>
        <taxon>Tilletiopsis</taxon>
    </lineage>
</organism>
<feature type="compositionally biased region" description="Acidic residues" evidence="11">
    <location>
        <begin position="817"/>
        <end position="827"/>
    </location>
</feature>
<keyword evidence="14" id="KW-1185">Reference proteome</keyword>
<dbReference type="InterPro" id="IPR001752">
    <property type="entry name" value="Kinesin_motor_dom"/>
</dbReference>
<feature type="region of interest" description="Disordered" evidence="11">
    <location>
        <begin position="662"/>
        <end position="783"/>
    </location>
</feature>
<dbReference type="PROSITE" id="PS50067">
    <property type="entry name" value="KINESIN_MOTOR_2"/>
    <property type="match status" value="1"/>
</dbReference>
<dbReference type="GO" id="GO:0070462">
    <property type="term" value="P:plus-end specific microtubule depolymerization"/>
    <property type="evidence" value="ECO:0007669"/>
    <property type="project" value="UniProtKB-ARBA"/>
</dbReference>
<dbReference type="GO" id="GO:0035371">
    <property type="term" value="C:microtubule plus-end"/>
    <property type="evidence" value="ECO:0007669"/>
    <property type="project" value="UniProtKB-ARBA"/>
</dbReference>
<dbReference type="GO" id="GO:0051656">
    <property type="term" value="P:establishment of organelle localization"/>
    <property type="evidence" value="ECO:0007669"/>
    <property type="project" value="UniProtKB-ARBA"/>
</dbReference>
<feature type="region of interest" description="Disordered" evidence="11">
    <location>
        <begin position="956"/>
        <end position="1113"/>
    </location>
</feature>
<evidence type="ECO:0000256" key="10">
    <source>
        <dbReference type="SAM" id="Coils"/>
    </source>
</evidence>
<evidence type="ECO:0000313" key="13">
    <source>
        <dbReference type="EMBL" id="PWN95366.1"/>
    </source>
</evidence>
<evidence type="ECO:0000256" key="7">
    <source>
        <dbReference type="ARBA" id="ARBA00023175"/>
    </source>
</evidence>
<keyword evidence="2" id="KW-0963">Cytoplasm</keyword>
<evidence type="ECO:0000313" key="14">
    <source>
        <dbReference type="Proteomes" id="UP000245946"/>
    </source>
</evidence>
<feature type="binding site" evidence="9">
    <location>
        <begin position="135"/>
        <end position="142"/>
    </location>
    <ligand>
        <name>ATP</name>
        <dbReference type="ChEBI" id="CHEBI:30616"/>
    </ligand>
</feature>
<dbReference type="OrthoDB" id="3176171at2759"/>
<evidence type="ECO:0000256" key="8">
    <source>
        <dbReference type="ARBA" id="ARBA00023212"/>
    </source>
</evidence>
<gene>
    <name evidence="13" type="ORF">FA09DRAFT_362999</name>
</gene>
<evidence type="ECO:0000256" key="9">
    <source>
        <dbReference type="PROSITE-ProRule" id="PRU00283"/>
    </source>
</evidence>
<dbReference type="GeneID" id="37273085"/>
<evidence type="ECO:0000256" key="4">
    <source>
        <dbReference type="ARBA" id="ARBA00022741"/>
    </source>
</evidence>
<dbReference type="SMART" id="SM00129">
    <property type="entry name" value="KISc"/>
    <property type="match status" value="1"/>
</dbReference>
<dbReference type="Proteomes" id="UP000245946">
    <property type="component" value="Unassembled WGS sequence"/>
</dbReference>
<dbReference type="PROSITE" id="PS00411">
    <property type="entry name" value="KINESIN_MOTOR_1"/>
    <property type="match status" value="1"/>
</dbReference>
<feature type="compositionally biased region" description="Low complexity" evidence="11">
    <location>
        <begin position="732"/>
        <end position="747"/>
    </location>
</feature>
<feature type="compositionally biased region" description="Low complexity" evidence="11">
    <location>
        <begin position="965"/>
        <end position="975"/>
    </location>
</feature>
<feature type="domain" description="Kinesin motor" evidence="12">
    <location>
        <begin position="5"/>
        <end position="384"/>
    </location>
</feature>
<comment type="similarity">
    <text evidence="9">Belongs to the TRAFAC class myosin-kinesin ATPase superfamily. Kinesin family.</text>
</comment>
<feature type="compositionally biased region" description="Low complexity" evidence="11">
    <location>
        <begin position="689"/>
        <end position="708"/>
    </location>
</feature>
<comment type="subcellular location">
    <subcellularLocation>
        <location evidence="1">Cytoplasm</location>
        <location evidence="1">Cytoskeleton</location>
    </subcellularLocation>
</comment>
<dbReference type="EMBL" id="KZ819305">
    <property type="protein sequence ID" value="PWN95366.1"/>
    <property type="molecule type" value="Genomic_DNA"/>
</dbReference>
<reference evidence="13 14" key="1">
    <citation type="journal article" date="2018" name="Mol. Biol. Evol.">
        <title>Broad Genomic Sampling Reveals a Smut Pathogenic Ancestry of the Fungal Clade Ustilaginomycotina.</title>
        <authorList>
            <person name="Kijpornyongpan T."/>
            <person name="Mondo S.J."/>
            <person name="Barry K."/>
            <person name="Sandor L."/>
            <person name="Lee J."/>
            <person name="Lipzen A."/>
            <person name="Pangilinan J."/>
            <person name="LaButti K."/>
            <person name="Hainaut M."/>
            <person name="Henrissat B."/>
            <person name="Grigoriev I.V."/>
            <person name="Spatafora J.W."/>
            <person name="Aime M.C."/>
        </authorList>
    </citation>
    <scope>NUCLEOTIDE SEQUENCE [LARGE SCALE GENOMIC DNA]</scope>
    <source>
        <strain evidence="13 14">MCA 4186</strain>
    </source>
</reference>
<keyword evidence="3" id="KW-0493">Microtubule</keyword>
<feature type="compositionally biased region" description="Basic and acidic residues" evidence="11">
    <location>
        <begin position="829"/>
        <end position="838"/>
    </location>
</feature>